<name>A0ABD0XY68_9HEMI</name>
<keyword evidence="3" id="KW-1185">Reference proteome</keyword>
<gene>
    <name evidence="2" type="ORF">AAG570_005573</name>
</gene>
<evidence type="ECO:0000313" key="2">
    <source>
        <dbReference type="EMBL" id="KAL1116078.1"/>
    </source>
</evidence>
<dbReference type="GO" id="GO:0016791">
    <property type="term" value="F:phosphatase activity"/>
    <property type="evidence" value="ECO:0007669"/>
    <property type="project" value="UniProtKB-ARBA"/>
</dbReference>
<evidence type="ECO:0000313" key="3">
    <source>
        <dbReference type="Proteomes" id="UP001558652"/>
    </source>
</evidence>
<dbReference type="EMBL" id="JBFDAA010000018">
    <property type="protein sequence ID" value="KAL1116078.1"/>
    <property type="molecule type" value="Genomic_DNA"/>
</dbReference>
<comment type="caution">
    <text evidence="2">The sequence shown here is derived from an EMBL/GenBank/DDBJ whole genome shotgun (WGS) entry which is preliminary data.</text>
</comment>
<organism evidence="2 3">
    <name type="scientific">Ranatra chinensis</name>
    <dbReference type="NCBI Taxonomy" id="642074"/>
    <lineage>
        <taxon>Eukaryota</taxon>
        <taxon>Metazoa</taxon>
        <taxon>Ecdysozoa</taxon>
        <taxon>Arthropoda</taxon>
        <taxon>Hexapoda</taxon>
        <taxon>Insecta</taxon>
        <taxon>Pterygota</taxon>
        <taxon>Neoptera</taxon>
        <taxon>Paraneoptera</taxon>
        <taxon>Hemiptera</taxon>
        <taxon>Heteroptera</taxon>
        <taxon>Panheteroptera</taxon>
        <taxon>Nepomorpha</taxon>
        <taxon>Nepidae</taxon>
        <taxon>Ranatrinae</taxon>
        <taxon>Ranatra</taxon>
    </lineage>
</organism>
<reference evidence="2 3" key="1">
    <citation type="submission" date="2024-07" db="EMBL/GenBank/DDBJ databases">
        <title>Chromosome-level genome assembly of the water stick insect Ranatra chinensis (Heteroptera: Nepidae).</title>
        <authorList>
            <person name="Liu X."/>
        </authorList>
    </citation>
    <scope>NUCLEOTIDE SEQUENCE [LARGE SCALE GENOMIC DNA]</scope>
    <source>
        <strain evidence="2">Cailab_2021Rc</strain>
        <tissue evidence="2">Muscle</tissue>
    </source>
</reference>
<dbReference type="SUPFAM" id="SSF53254">
    <property type="entry name" value="Phosphoglycerate mutase-like"/>
    <property type="match status" value="1"/>
</dbReference>
<dbReference type="AlphaFoldDB" id="A0ABD0XY68"/>
<evidence type="ECO:0000256" key="1">
    <source>
        <dbReference type="SAM" id="SignalP"/>
    </source>
</evidence>
<dbReference type="Gene3D" id="3.40.50.1240">
    <property type="entry name" value="Phosphoglycerate mutase-like"/>
    <property type="match status" value="1"/>
</dbReference>
<keyword evidence="1" id="KW-0732">Signal</keyword>
<feature type="chain" id="PRO_5044783792" description="Multiple inositol polyphosphate phosphatase 1" evidence="1">
    <location>
        <begin position="19"/>
        <end position="108"/>
    </location>
</feature>
<dbReference type="InterPro" id="IPR029033">
    <property type="entry name" value="His_PPase_superfam"/>
</dbReference>
<evidence type="ECO:0008006" key="4">
    <source>
        <dbReference type="Google" id="ProtNLM"/>
    </source>
</evidence>
<accession>A0ABD0XY68</accession>
<protein>
    <recommendedName>
        <fullName evidence="4">Multiple inositol polyphosphate phosphatase 1</fullName>
    </recommendedName>
</protein>
<proteinExistence type="predicted"/>
<sequence>MLSTFGLLGTIWLSGCLAQNEKYCLSHDPNPYLYYATKTAYQFVYEKRITSHNVPNCEPVQLWLMSRHGTRYPGNDGLSILMNLTSFRDTVVYNHETRKSKRSIFSLK</sequence>
<dbReference type="Proteomes" id="UP001558652">
    <property type="component" value="Unassembled WGS sequence"/>
</dbReference>
<feature type="signal peptide" evidence="1">
    <location>
        <begin position="1"/>
        <end position="18"/>
    </location>
</feature>